<organism evidence="1">
    <name type="scientific">Neobodo designis</name>
    <name type="common">Flagellated protozoan</name>
    <name type="synonym">Bodo designis</name>
    <dbReference type="NCBI Taxonomy" id="312471"/>
    <lineage>
        <taxon>Eukaryota</taxon>
        <taxon>Discoba</taxon>
        <taxon>Euglenozoa</taxon>
        <taxon>Kinetoplastea</taxon>
        <taxon>Metakinetoplastina</taxon>
        <taxon>Neobodonida</taxon>
        <taxon>Neobodo</taxon>
    </lineage>
</organism>
<sequence length="105" mass="11890">MLTFPIFDAIVDHAGNARSAARASLAVSVKSNPHGVLLLFSAVDGQPPRHGQFPNYQRALCEWDRPSPGSGCFLFERIYFLTFFLVPNRMFRHVRRRTVVIVSDQ</sequence>
<proteinExistence type="predicted"/>
<protein>
    <submittedName>
        <fullName evidence="1">Uncharacterized protein</fullName>
    </submittedName>
</protein>
<accession>A0A7S1QFE6</accession>
<dbReference type="AlphaFoldDB" id="A0A7S1QFE6"/>
<name>A0A7S1QFE6_NEODS</name>
<evidence type="ECO:0000313" key="1">
    <source>
        <dbReference type="EMBL" id="CAD9132707.1"/>
    </source>
</evidence>
<gene>
    <name evidence="1" type="ORF">NDES1114_LOCUS23371</name>
</gene>
<reference evidence="1" key="1">
    <citation type="submission" date="2021-01" db="EMBL/GenBank/DDBJ databases">
        <authorList>
            <person name="Corre E."/>
            <person name="Pelletier E."/>
            <person name="Niang G."/>
            <person name="Scheremetjew M."/>
            <person name="Finn R."/>
            <person name="Kale V."/>
            <person name="Holt S."/>
            <person name="Cochrane G."/>
            <person name="Meng A."/>
            <person name="Brown T."/>
            <person name="Cohen L."/>
        </authorList>
    </citation>
    <scope>NUCLEOTIDE SEQUENCE</scope>
    <source>
        <strain evidence="1">CCAP 1951/1</strain>
    </source>
</reference>
<dbReference type="EMBL" id="HBGF01034842">
    <property type="protein sequence ID" value="CAD9132707.1"/>
    <property type="molecule type" value="Transcribed_RNA"/>
</dbReference>